<evidence type="ECO:0000256" key="2">
    <source>
        <dbReference type="SAM" id="Phobius"/>
    </source>
</evidence>
<feature type="transmembrane region" description="Helical" evidence="2">
    <location>
        <begin position="277"/>
        <end position="299"/>
    </location>
</feature>
<sequence>MAGGNPLLRDFSKTGANSARPTGAQYGSPYGQGSYGGYQAPQYQQPGAPQQGGGRGGWGQPQPRAPYSAEQLGAMYNAPAAGTNQTGRMTYDDVIMRTAMVLGAVVLGALAGWMVPALMLPGLVVGLVLGLVNAFKRQPSPALILAYGLFEGMFLGGISAMFEGIYPGIVVQAVIGTIAVFASVLVLFRSGKLRASAKTTRIFMVALMAYAIFSLVNLGAVLLFGFDIRTGTALGGWLGLAIGAIAILLAAYSFVLDFENIKHGVEAGAPEKAAWSAAFGLTVTLVWTYIEILRILAIIRSMVSD</sequence>
<name>A0A917GEV1_9MICC</name>
<feature type="compositionally biased region" description="Low complexity" evidence="1">
    <location>
        <begin position="23"/>
        <end position="49"/>
    </location>
</feature>
<feature type="compositionally biased region" description="Gly residues" evidence="1">
    <location>
        <begin position="50"/>
        <end position="59"/>
    </location>
</feature>
<organism evidence="3 4">
    <name type="scientific">Kocuria dechangensis</name>
    <dbReference type="NCBI Taxonomy" id="1176249"/>
    <lineage>
        <taxon>Bacteria</taxon>
        <taxon>Bacillati</taxon>
        <taxon>Actinomycetota</taxon>
        <taxon>Actinomycetes</taxon>
        <taxon>Micrococcales</taxon>
        <taxon>Micrococcaceae</taxon>
        <taxon>Kocuria</taxon>
    </lineage>
</organism>
<comment type="caution">
    <text evidence="3">The sequence shown here is derived from an EMBL/GenBank/DDBJ whole genome shotgun (WGS) entry which is preliminary data.</text>
</comment>
<proteinExistence type="predicted"/>
<feature type="region of interest" description="Disordered" evidence="1">
    <location>
        <begin position="1"/>
        <end position="64"/>
    </location>
</feature>
<keyword evidence="2" id="KW-0472">Membrane</keyword>
<reference evidence="3" key="2">
    <citation type="submission" date="2020-09" db="EMBL/GenBank/DDBJ databases">
        <authorList>
            <person name="Sun Q."/>
            <person name="Zhou Y."/>
        </authorList>
    </citation>
    <scope>NUCLEOTIDE SEQUENCE</scope>
    <source>
        <strain evidence="3">CGMCC 1.12187</strain>
    </source>
</reference>
<dbReference type="Pfam" id="PF12811">
    <property type="entry name" value="BaxI_1"/>
    <property type="match status" value="1"/>
</dbReference>
<feature type="transmembrane region" description="Helical" evidence="2">
    <location>
        <begin position="236"/>
        <end position="256"/>
    </location>
</feature>
<feature type="transmembrane region" description="Helical" evidence="2">
    <location>
        <begin position="118"/>
        <end position="135"/>
    </location>
</feature>
<protein>
    <recommendedName>
        <fullName evidence="5">Bax inhibitor-1/YccA family protein</fullName>
    </recommendedName>
</protein>
<keyword evidence="4" id="KW-1185">Reference proteome</keyword>
<dbReference type="RefSeq" id="WP_188533929.1">
    <property type="nucleotide sequence ID" value="NZ_BMEQ01000001.1"/>
</dbReference>
<feature type="transmembrane region" description="Helical" evidence="2">
    <location>
        <begin position="168"/>
        <end position="188"/>
    </location>
</feature>
<feature type="transmembrane region" description="Helical" evidence="2">
    <location>
        <begin position="94"/>
        <end position="112"/>
    </location>
</feature>
<evidence type="ECO:0000313" key="3">
    <source>
        <dbReference type="EMBL" id="GGG42867.1"/>
    </source>
</evidence>
<reference evidence="3" key="1">
    <citation type="journal article" date="2014" name="Int. J. Syst. Evol. Microbiol.">
        <title>Complete genome sequence of Corynebacterium casei LMG S-19264T (=DSM 44701T), isolated from a smear-ripened cheese.</title>
        <authorList>
            <consortium name="US DOE Joint Genome Institute (JGI-PGF)"/>
            <person name="Walter F."/>
            <person name="Albersmeier A."/>
            <person name="Kalinowski J."/>
            <person name="Ruckert C."/>
        </authorList>
    </citation>
    <scope>NUCLEOTIDE SEQUENCE</scope>
    <source>
        <strain evidence="3">CGMCC 1.12187</strain>
    </source>
</reference>
<dbReference type="Proteomes" id="UP000638848">
    <property type="component" value="Unassembled WGS sequence"/>
</dbReference>
<accession>A0A917GEV1</accession>
<evidence type="ECO:0008006" key="5">
    <source>
        <dbReference type="Google" id="ProtNLM"/>
    </source>
</evidence>
<dbReference type="AlphaFoldDB" id="A0A917GEV1"/>
<evidence type="ECO:0000313" key="4">
    <source>
        <dbReference type="Proteomes" id="UP000638848"/>
    </source>
</evidence>
<dbReference type="InterPro" id="IPR010539">
    <property type="entry name" value="BaxI_1-like"/>
</dbReference>
<keyword evidence="2" id="KW-1133">Transmembrane helix</keyword>
<feature type="transmembrane region" description="Helical" evidence="2">
    <location>
        <begin position="200"/>
        <end position="224"/>
    </location>
</feature>
<feature type="transmembrane region" description="Helical" evidence="2">
    <location>
        <begin position="142"/>
        <end position="162"/>
    </location>
</feature>
<keyword evidence="2" id="KW-0812">Transmembrane</keyword>
<dbReference type="PANTHER" id="PTHR41282">
    <property type="entry name" value="CONSERVED TRANSMEMBRANE PROTEIN-RELATED"/>
    <property type="match status" value="1"/>
</dbReference>
<dbReference type="EMBL" id="BMEQ01000001">
    <property type="protein sequence ID" value="GGG42867.1"/>
    <property type="molecule type" value="Genomic_DNA"/>
</dbReference>
<dbReference type="PANTHER" id="PTHR41282:SF1">
    <property type="entry name" value="CONSERVED TRANSMEMBRANE PROTEIN-RELATED"/>
    <property type="match status" value="1"/>
</dbReference>
<gene>
    <name evidence="3" type="ORF">GCM10011374_01560</name>
</gene>
<evidence type="ECO:0000256" key="1">
    <source>
        <dbReference type="SAM" id="MobiDB-lite"/>
    </source>
</evidence>